<evidence type="ECO:0000259" key="3">
    <source>
        <dbReference type="Pfam" id="PF05347"/>
    </source>
</evidence>
<dbReference type="InterPro" id="IPR008011">
    <property type="entry name" value="Complex1_LYR_dom"/>
</dbReference>
<accession>C1MM80</accession>
<evidence type="ECO:0000256" key="2">
    <source>
        <dbReference type="SAM" id="MobiDB-lite"/>
    </source>
</evidence>
<dbReference type="RefSeq" id="XP_003057353.1">
    <property type="nucleotide sequence ID" value="XM_003057307.1"/>
</dbReference>
<keyword evidence="5" id="KW-1185">Reference proteome</keyword>
<comment type="similarity">
    <text evidence="1">Belongs to the complex I LYR family. LYRM9 subfamily.</text>
</comment>
<organism evidence="5">
    <name type="scientific">Micromonas pusilla (strain CCMP1545)</name>
    <name type="common">Picoplanktonic green alga</name>
    <dbReference type="NCBI Taxonomy" id="564608"/>
    <lineage>
        <taxon>Eukaryota</taxon>
        <taxon>Viridiplantae</taxon>
        <taxon>Chlorophyta</taxon>
        <taxon>Mamiellophyceae</taxon>
        <taxon>Mamiellales</taxon>
        <taxon>Mamiellaceae</taxon>
        <taxon>Micromonas</taxon>
    </lineage>
</organism>
<evidence type="ECO:0000313" key="5">
    <source>
        <dbReference type="Proteomes" id="UP000001876"/>
    </source>
</evidence>
<dbReference type="GeneID" id="9682792"/>
<evidence type="ECO:0000256" key="1">
    <source>
        <dbReference type="ARBA" id="ARBA00025757"/>
    </source>
</evidence>
<sequence length="87" mass="9880">MSSSGLRFYREVRRALRKLPPNAQDYYAVVAREKFVAHRDEDDAARVELIVRKSREDLRWVLRKYSSSSDGGDGDGAAGKPDRPKLA</sequence>
<reference evidence="4 5" key="1">
    <citation type="journal article" date="2009" name="Science">
        <title>Green evolution and dynamic adaptations revealed by genomes of the marine picoeukaryotes Micromonas.</title>
        <authorList>
            <person name="Worden A.Z."/>
            <person name="Lee J.H."/>
            <person name="Mock T."/>
            <person name="Rouze P."/>
            <person name="Simmons M.P."/>
            <person name="Aerts A.L."/>
            <person name="Allen A.E."/>
            <person name="Cuvelier M.L."/>
            <person name="Derelle E."/>
            <person name="Everett M.V."/>
            <person name="Foulon E."/>
            <person name="Grimwood J."/>
            <person name="Gundlach H."/>
            <person name="Henrissat B."/>
            <person name="Napoli C."/>
            <person name="McDonald S.M."/>
            <person name="Parker M.S."/>
            <person name="Rombauts S."/>
            <person name="Salamov A."/>
            <person name="Von Dassow P."/>
            <person name="Badger J.H."/>
            <person name="Coutinho P.M."/>
            <person name="Demir E."/>
            <person name="Dubchak I."/>
            <person name="Gentemann C."/>
            <person name="Eikrem W."/>
            <person name="Gready J.E."/>
            <person name="John U."/>
            <person name="Lanier W."/>
            <person name="Lindquist E.A."/>
            <person name="Lucas S."/>
            <person name="Mayer K.F."/>
            <person name="Moreau H."/>
            <person name="Not F."/>
            <person name="Otillar R."/>
            <person name="Panaud O."/>
            <person name="Pangilinan J."/>
            <person name="Paulsen I."/>
            <person name="Piegu B."/>
            <person name="Poliakov A."/>
            <person name="Robbens S."/>
            <person name="Schmutz J."/>
            <person name="Toulza E."/>
            <person name="Wyss T."/>
            <person name="Zelensky A."/>
            <person name="Zhou K."/>
            <person name="Armbrust E.V."/>
            <person name="Bhattacharya D."/>
            <person name="Goodenough U.W."/>
            <person name="Van de Peer Y."/>
            <person name="Grigoriev I.V."/>
        </authorList>
    </citation>
    <scope>NUCLEOTIDE SEQUENCE [LARGE SCALE GENOMIC DNA]</scope>
    <source>
        <strain evidence="4 5">CCMP1545</strain>
    </source>
</reference>
<dbReference type="OMA" id="HYKHHVR"/>
<dbReference type="PANTHER" id="PTHR36758">
    <property type="entry name" value="OS01G0342800 PROTEIN"/>
    <property type="match status" value="1"/>
</dbReference>
<dbReference type="KEGG" id="mpp:MICPUCDRAFT_56430"/>
<protein>
    <submittedName>
        <fullName evidence="4">Predicted protein</fullName>
    </submittedName>
</protein>
<dbReference type="InterPro" id="IPR045291">
    <property type="entry name" value="Complex1_LYR_LYRM9"/>
</dbReference>
<feature type="region of interest" description="Disordered" evidence="2">
    <location>
        <begin position="65"/>
        <end position="87"/>
    </location>
</feature>
<gene>
    <name evidence="4" type="ORF">MICPUCDRAFT_56430</name>
</gene>
<name>C1MM80_MICPC</name>
<dbReference type="EMBL" id="GG663737">
    <property type="protein sequence ID" value="EEH58998.1"/>
    <property type="molecule type" value="Genomic_DNA"/>
</dbReference>
<dbReference type="AlphaFoldDB" id="C1MM80"/>
<proteinExistence type="inferred from homology"/>
<dbReference type="OrthoDB" id="533463at2759"/>
<dbReference type="PANTHER" id="PTHR36758:SF1">
    <property type="entry name" value="OS01G0342800 PROTEIN"/>
    <property type="match status" value="1"/>
</dbReference>
<dbReference type="CDD" id="cd20269">
    <property type="entry name" value="Complex1_LYR_LYRM9"/>
    <property type="match status" value="1"/>
</dbReference>
<dbReference type="Pfam" id="PF05347">
    <property type="entry name" value="Complex1_LYR"/>
    <property type="match status" value="1"/>
</dbReference>
<dbReference type="Proteomes" id="UP000001876">
    <property type="component" value="Unassembled WGS sequence"/>
</dbReference>
<evidence type="ECO:0000313" key="4">
    <source>
        <dbReference type="EMBL" id="EEH58998.1"/>
    </source>
</evidence>
<feature type="domain" description="Complex 1 LYR protein" evidence="3">
    <location>
        <begin position="6"/>
        <end position="59"/>
    </location>
</feature>